<evidence type="ECO:0000256" key="5">
    <source>
        <dbReference type="ARBA" id="ARBA00022683"/>
    </source>
</evidence>
<keyword evidence="5" id="KW-0598">Phosphotransferase system</keyword>
<protein>
    <submittedName>
        <fullName evidence="8">PTS glucose transporter subunit IIA</fullName>
    </submittedName>
</protein>
<dbReference type="Pfam" id="PF00358">
    <property type="entry name" value="PTS_EIIA_1"/>
    <property type="match status" value="1"/>
</dbReference>
<proteinExistence type="predicted"/>
<dbReference type="RefSeq" id="WP_131599500.1">
    <property type="nucleotide sequence ID" value="NZ_CBDBYK010000019.1"/>
</dbReference>
<evidence type="ECO:0000256" key="4">
    <source>
        <dbReference type="ARBA" id="ARBA00022679"/>
    </source>
</evidence>
<keyword evidence="3 8" id="KW-0762">Sugar transport</keyword>
<reference evidence="8 9" key="1">
    <citation type="submission" date="2018-02" db="EMBL/GenBank/DDBJ databases">
        <title>Mycoplasma marinum and Mycoplasma todarodis sp. nov., moderately halophilic and psychrotolerant mycoplasmas isolated from cephalopods.</title>
        <authorList>
            <person name="Viver T."/>
        </authorList>
    </citation>
    <scope>NUCLEOTIDE SEQUENCE [LARGE SCALE GENOMIC DNA]</scope>
    <source>
        <strain evidence="8 9">PE</strain>
    </source>
</reference>
<evidence type="ECO:0000259" key="7">
    <source>
        <dbReference type="PROSITE" id="PS51093"/>
    </source>
</evidence>
<dbReference type="Gene3D" id="2.70.70.10">
    <property type="entry name" value="Glucose Permease (Domain IIA)"/>
    <property type="match status" value="1"/>
</dbReference>
<dbReference type="PROSITE" id="PS00371">
    <property type="entry name" value="PTS_EIIA_TYPE_1_HIS"/>
    <property type="match status" value="1"/>
</dbReference>
<dbReference type="Proteomes" id="UP000294192">
    <property type="component" value="Unassembled WGS sequence"/>
</dbReference>
<dbReference type="PROSITE" id="PS51093">
    <property type="entry name" value="PTS_EIIA_TYPE_1"/>
    <property type="match status" value="1"/>
</dbReference>
<dbReference type="GO" id="GO:0016301">
    <property type="term" value="F:kinase activity"/>
    <property type="evidence" value="ECO:0007669"/>
    <property type="project" value="UniProtKB-KW"/>
</dbReference>
<dbReference type="PANTHER" id="PTHR45008">
    <property type="entry name" value="PTS SYSTEM GLUCOSE-SPECIFIC EIIA COMPONENT"/>
    <property type="match status" value="1"/>
</dbReference>
<name>A0A4R0XP16_9MOLU</name>
<dbReference type="InterPro" id="IPR011055">
    <property type="entry name" value="Dup_hybrid_motif"/>
</dbReference>
<dbReference type="PANTHER" id="PTHR45008:SF1">
    <property type="entry name" value="PTS SYSTEM GLUCOSE-SPECIFIC EIIA COMPONENT"/>
    <property type="match status" value="1"/>
</dbReference>
<comment type="caution">
    <text evidence="8">The sequence shown here is derived from an EMBL/GenBank/DDBJ whole genome shotgun (WGS) entry which is preliminary data.</text>
</comment>
<accession>A0A4R0XP16</accession>
<keyword evidence="6" id="KW-0418">Kinase</keyword>
<dbReference type="SUPFAM" id="SSF51261">
    <property type="entry name" value="Duplicated hybrid motif"/>
    <property type="match status" value="1"/>
</dbReference>
<gene>
    <name evidence="8" type="ORF">C4B24_04125</name>
</gene>
<evidence type="ECO:0000313" key="9">
    <source>
        <dbReference type="Proteomes" id="UP000294192"/>
    </source>
</evidence>
<dbReference type="InterPro" id="IPR001127">
    <property type="entry name" value="PTS_EIIA_1_perm"/>
</dbReference>
<keyword evidence="4" id="KW-0808">Transferase</keyword>
<evidence type="ECO:0000256" key="1">
    <source>
        <dbReference type="ARBA" id="ARBA00004496"/>
    </source>
</evidence>
<feature type="domain" description="PTS EIIA type-1" evidence="7">
    <location>
        <begin position="32"/>
        <end position="136"/>
    </location>
</feature>
<comment type="subcellular location">
    <subcellularLocation>
        <location evidence="1">Cytoplasm</location>
    </subcellularLocation>
</comment>
<evidence type="ECO:0000256" key="2">
    <source>
        <dbReference type="ARBA" id="ARBA00022448"/>
    </source>
</evidence>
<dbReference type="AlphaFoldDB" id="A0A4R0XP16"/>
<evidence type="ECO:0000256" key="3">
    <source>
        <dbReference type="ARBA" id="ARBA00022597"/>
    </source>
</evidence>
<dbReference type="InterPro" id="IPR050890">
    <property type="entry name" value="PTS_EIIA_component"/>
</dbReference>
<dbReference type="GO" id="GO:0005737">
    <property type="term" value="C:cytoplasm"/>
    <property type="evidence" value="ECO:0007669"/>
    <property type="project" value="UniProtKB-SubCell"/>
</dbReference>
<dbReference type="EMBL" id="PSZO01000024">
    <property type="protein sequence ID" value="TCG10705.1"/>
    <property type="molecule type" value="Genomic_DNA"/>
</dbReference>
<dbReference type="NCBIfam" id="TIGR00830">
    <property type="entry name" value="PTBA"/>
    <property type="match status" value="1"/>
</dbReference>
<dbReference type="FunFam" id="2.70.70.10:FF:000001">
    <property type="entry name" value="PTS system glucose-specific IIA component"/>
    <property type="match status" value="1"/>
</dbReference>
<keyword evidence="2" id="KW-0813">Transport</keyword>
<evidence type="ECO:0000313" key="8">
    <source>
        <dbReference type="EMBL" id="TCG10705.1"/>
    </source>
</evidence>
<sequence length="161" mass="17087">MGLFSRFSKSKDSGAINSPVKGKAKTLKSLKDGVFSEKMMGDGVVVSPSEGKFYAPISGILTTVFPTGHAYGITNKEGVSVLVHIGLDTVNLKGEGFKPAVTQGQKIKQGELMVEVDLDFVAKNAPTTDTIIVVTPETKGETNILLNKGDVTTDSELIEIK</sequence>
<dbReference type="OrthoDB" id="92465at2"/>
<organism evidence="8 9">
    <name type="scientific">Mycoplasma marinum</name>
    <dbReference type="NCBI Taxonomy" id="1937190"/>
    <lineage>
        <taxon>Bacteria</taxon>
        <taxon>Bacillati</taxon>
        <taxon>Mycoplasmatota</taxon>
        <taxon>Mollicutes</taxon>
        <taxon>Mycoplasmataceae</taxon>
        <taxon>Mycoplasma</taxon>
    </lineage>
</organism>
<dbReference type="GO" id="GO:0009401">
    <property type="term" value="P:phosphoenolpyruvate-dependent sugar phosphotransferase system"/>
    <property type="evidence" value="ECO:0007669"/>
    <property type="project" value="UniProtKB-KW"/>
</dbReference>
<evidence type="ECO:0000256" key="6">
    <source>
        <dbReference type="ARBA" id="ARBA00022777"/>
    </source>
</evidence>
<keyword evidence="9" id="KW-1185">Reference proteome</keyword>